<dbReference type="RefSeq" id="WP_021073142.1">
    <property type="nucleotide sequence ID" value="NZ_FNPC01000002.1"/>
</dbReference>
<name>A0A1H3G578_9EURY</name>
<feature type="domain" description="DUF8106" evidence="1">
    <location>
        <begin position="15"/>
        <end position="56"/>
    </location>
</feature>
<dbReference type="Proteomes" id="UP000199079">
    <property type="component" value="Unassembled WGS sequence"/>
</dbReference>
<dbReference type="GeneID" id="43838867"/>
<proteinExistence type="predicted"/>
<organism evidence="2 3">
    <name type="scientific">Halopenitus persicus</name>
    <dbReference type="NCBI Taxonomy" id="1048396"/>
    <lineage>
        <taxon>Archaea</taxon>
        <taxon>Methanobacteriati</taxon>
        <taxon>Methanobacteriota</taxon>
        <taxon>Stenosarchaea group</taxon>
        <taxon>Halobacteria</taxon>
        <taxon>Halobacteriales</taxon>
        <taxon>Haloferacaceae</taxon>
        <taxon>Halopenitus</taxon>
    </lineage>
</organism>
<dbReference type="InterPro" id="IPR058419">
    <property type="entry name" value="DUF8106"/>
</dbReference>
<accession>A0A1H3G578</accession>
<evidence type="ECO:0000313" key="3">
    <source>
        <dbReference type="Proteomes" id="UP000199079"/>
    </source>
</evidence>
<keyword evidence="3" id="KW-1185">Reference proteome</keyword>
<reference evidence="3" key="1">
    <citation type="submission" date="2016-10" db="EMBL/GenBank/DDBJ databases">
        <authorList>
            <person name="Varghese N."/>
            <person name="Submissions S."/>
        </authorList>
    </citation>
    <scope>NUCLEOTIDE SEQUENCE [LARGE SCALE GENOMIC DNA]</scope>
    <source>
        <strain evidence="3">DC30,IBRC 10041,KCTC 4046</strain>
    </source>
</reference>
<evidence type="ECO:0000259" key="1">
    <source>
        <dbReference type="Pfam" id="PF26408"/>
    </source>
</evidence>
<dbReference type="AlphaFoldDB" id="A0A1H3G578"/>
<gene>
    <name evidence="2" type="ORF">SAMN05216564_102315</name>
</gene>
<dbReference type="Pfam" id="PF26408">
    <property type="entry name" value="DUF8106"/>
    <property type="match status" value="1"/>
</dbReference>
<dbReference type="OrthoDB" id="209680at2157"/>
<sequence length="76" mass="8208">MTPSPSTAERRPPDKATLYCFACGHESRINGDWVIHVRADSLTYECPACETVIDSRRNHEALAAGSGGSLGFAIEN</sequence>
<dbReference type="EMBL" id="FNPC01000002">
    <property type="protein sequence ID" value="SDX97614.1"/>
    <property type="molecule type" value="Genomic_DNA"/>
</dbReference>
<evidence type="ECO:0000313" key="2">
    <source>
        <dbReference type="EMBL" id="SDX97614.1"/>
    </source>
</evidence>
<protein>
    <recommendedName>
        <fullName evidence="1">DUF8106 domain-containing protein</fullName>
    </recommendedName>
</protein>